<dbReference type="EMBL" id="MFJU01000035">
    <property type="protein sequence ID" value="OGG34117.1"/>
    <property type="molecule type" value="Genomic_DNA"/>
</dbReference>
<evidence type="ECO:0000313" key="3">
    <source>
        <dbReference type="Proteomes" id="UP000176228"/>
    </source>
</evidence>
<proteinExistence type="predicted"/>
<dbReference type="PANTHER" id="PTHR34322">
    <property type="entry name" value="TRANSPOSASE, Y1_TNP DOMAIN-CONTAINING"/>
    <property type="match status" value="1"/>
</dbReference>
<dbReference type="Gene3D" id="3.30.70.1290">
    <property type="entry name" value="Transposase IS200-like"/>
    <property type="match status" value="1"/>
</dbReference>
<dbReference type="AlphaFoldDB" id="A0A1F6BC74"/>
<name>A0A1F6BC74_9BACT</name>
<dbReference type="InterPro" id="IPR036515">
    <property type="entry name" value="Transposase_17_sf"/>
</dbReference>
<organism evidence="2 3">
    <name type="scientific">Candidatus Gottesmanbacteria bacterium RIFCSPLOWO2_01_FULL_42_22</name>
    <dbReference type="NCBI Taxonomy" id="1798391"/>
    <lineage>
        <taxon>Bacteria</taxon>
        <taxon>Candidatus Gottesmaniibacteriota</taxon>
    </lineage>
</organism>
<dbReference type="GO" id="GO:0004803">
    <property type="term" value="F:transposase activity"/>
    <property type="evidence" value="ECO:0007669"/>
    <property type="project" value="InterPro"/>
</dbReference>
<dbReference type="Proteomes" id="UP000176228">
    <property type="component" value="Unassembled WGS sequence"/>
</dbReference>
<dbReference type="InterPro" id="IPR002686">
    <property type="entry name" value="Transposase_17"/>
</dbReference>
<feature type="domain" description="Transposase IS200-like" evidence="1">
    <location>
        <begin position="9"/>
        <end position="145"/>
    </location>
</feature>
<reference evidence="2 3" key="1">
    <citation type="journal article" date="2016" name="Nat. Commun.">
        <title>Thousands of microbial genomes shed light on interconnected biogeochemical processes in an aquifer system.</title>
        <authorList>
            <person name="Anantharaman K."/>
            <person name="Brown C.T."/>
            <person name="Hug L.A."/>
            <person name="Sharon I."/>
            <person name="Castelle C.J."/>
            <person name="Probst A.J."/>
            <person name="Thomas B.C."/>
            <person name="Singh A."/>
            <person name="Wilkins M.J."/>
            <person name="Karaoz U."/>
            <person name="Brodie E.L."/>
            <person name="Williams K.H."/>
            <person name="Hubbard S.S."/>
            <person name="Banfield J.F."/>
        </authorList>
    </citation>
    <scope>NUCLEOTIDE SEQUENCE [LARGE SCALE GENOMIC DNA]</scope>
</reference>
<dbReference type="GO" id="GO:0006313">
    <property type="term" value="P:DNA transposition"/>
    <property type="evidence" value="ECO:0007669"/>
    <property type="project" value="InterPro"/>
</dbReference>
<accession>A0A1F6BC74</accession>
<sequence length="212" mass="25972">MPRRKTFFTEGEYYHIFNRSAFKQPILTKKSDLTFFHQLVQYYLQVKPPIKFSYYRVNPDRFKIDTKRLVTIISYCYMPNHFHFTLRQECTNGIQKFMQKILNSFSHYYKLKNKIKDPLFESTFKSVHIESNEQLLHLSRYHHLNPVTAYLVEQPEDYEYSSYRQYLVKNYSLIDPSIVLNQFRSKQEYAKFVINRKDYQRDLDKIKHLIMQ</sequence>
<evidence type="ECO:0000313" key="2">
    <source>
        <dbReference type="EMBL" id="OGG34117.1"/>
    </source>
</evidence>
<dbReference type="SMART" id="SM01321">
    <property type="entry name" value="Y1_Tnp"/>
    <property type="match status" value="1"/>
</dbReference>
<evidence type="ECO:0000259" key="1">
    <source>
        <dbReference type="SMART" id="SM01321"/>
    </source>
</evidence>
<dbReference type="STRING" id="1798391.A2968_03005"/>
<protein>
    <recommendedName>
        <fullName evidence="1">Transposase IS200-like domain-containing protein</fullName>
    </recommendedName>
</protein>
<dbReference type="SUPFAM" id="SSF143422">
    <property type="entry name" value="Transposase IS200-like"/>
    <property type="match status" value="1"/>
</dbReference>
<dbReference type="PANTHER" id="PTHR34322:SF2">
    <property type="entry name" value="TRANSPOSASE IS200-LIKE DOMAIN-CONTAINING PROTEIN"/>
    <property type="match status" value="1"/>
</dbReference>
<dbReference type="GO" id="GO:0003677">
    <property type="term" value="F:DNA binding"/>
    <property type="evidence" value="ECO:0007669"/>
    <property type="project" value="InterPro"/>
</dbReference>
<dbReference type="Pfam" id="PF01797">
    <property type="entry name" value="Y1_Tnp"/>
    <property type="match status" value="1"/>
</dbReference>
<gene>
    <name evidence="2" type="ORF">A2968_03005</name>
</gene>
<comment type="caution">
    <text evidence="2">The sequence shown here is derived from an EMBL/GenBank/DDBJ whole genome shotgun (WGS) entry which is preliminary data.</text>
</comment>